<name>J3MTZ5_ORYBR</name>
<reference evidence="1" key="1">
    <citation type="journal article" date="2013" name="Nat. Commun.">
        <title>Whole-genome sequencing of Oryza brachyantha reveals mechanisms underlying Oryza genome evolution.</title>
        <authorList>
            <person name="Chen J."/>
            <person name="Huang Q."/>
            <person name="Gao D."/>
            <person name="Wang J."/>
            <person name="Lang Y."/>
            <person name="Liu T."/>
            <person name="Li B."/>
            <person name="Bai Z."/>
            <person name="Luis Goicoechea J."/>
            <person name="Liang C."/>
            <person name="Chen C."/>
            <person name="Zhang W."/>
            <person name="Sun S."/>
            <person name="Liao Y."/>
            <person name="Zhang X."/>
            <person name="Yang L."/>
            <person name="Song C."/>
            <person name="Wang M."/>
            <person name="Shi J."/>
            <person name="Liu G."/>
            <person name="Liu J."/>
            <person name="Zhou H."/>
            <person name="Zhou W."/>
            <person name="Yu Q."/>
            <person name="An N."/>
            <person name="Chen Y."/>
            <person name="Cai Q."/>
            <person name="Wang B."/>
            <person name="Liu B."/>
            <person name="Min J."/>
            <person name="Huang Y."/>
            <person name="Wu H."/>
            <person name="Li Z."/>
            <person name="Zhang Y."/>
            <person name="Yin Y."/>
            <person name="Song W."/>
            <person name="Jiang J."/>
            <person name="Jackson S.A."/>
            <person name="Wing R.A."/>
            <person name="Wang J."/>
            <person name="Chen M."/>
        </authorList>
    </citation>
    <scope>NUCLEOTIDE SEQUENCE [LARGE SCALE GENOMIC DNA]</scope>
    <source>
        <strain evidence="1">cv. IRGC 101232</strain>
    </source>
</reference>
<proteinExistence type="predicted"/>
<dbReference type="EnsemblPlants" id="OB08G25760.1">
    <property type="protein sequence ID" value="OB08G25760.1"/>
    <property type="gene ID" value="OB08G25760"/>
</dbReference>
<organism evidence="1">
    <name type="scientific">Oryza brachyantha</name>
    <name type="common">malo sina</name>
    <dbReference type="NCBI Taxonomy" id="4533"/>
    <lineage>
        <taxon>Eukaryota</taxon>
        <taxon>Viridiplantae</taxon>
        <taxon>Streptophyta</taxon>
        <taxon>Embryophyta</taxon>
        <taxon>Tracheophyta</taxon>
        <taxon>Spermatophyta</taxon>
        <taxon>Magnoliopsida</taxon>
        <taxon>Liliopsida</taxon>
        <taxon>Poales</taxon>
        <taxon>Poaceae</taxon>
        <taxon>BOP clade</taxon>
        <taxon>Oryzoideae</taxon>
        <taxon>Oryzeae</taxon>
        <taxon>Oryzinae</taxon>
        <taxon>Oryza</taxon>
    </lineage>
</organism>
<protein>
    <submittedName>
        <fullName evidence="1">Uncharacterized protein</fullName>
    </submittedName>
</protein>
<sequence>LESVYFNFIIPSECSIQIWYFYCSELKSLLTKYIRVNLYKLPNARQESKQTSIVRFRVDQGSSTLLVNVTSLHQQYTKQCLQILLLNSMAREEPQVDKEENVE</sequence>
<dbReference type="Proteomes" id="UP000006038">
    <property type="component" value="Chromosome 8"/>
</dbReference>
<dbReference type="HOGENOM" id="CLU_2270668_0_0_1"/>
<keyword evidence="2" id="KW-1185">Reference proteome</keyword>
<dbReference type="AlphaFoldDB" id="J3MTZ5"/>
<accession>J3MTZ5</accession>
<evidence type="ECO:0000313" key="2">
    <source>
        <dbReference type="Proteomes" id="UP000006038"/>
    </source>
</evidence>
<dbReference type="Gramene" id="OB08G25760.1">
    <property type="protein sequence ID" value="OB08G25760.1"/>
    <property type="gene ID" value="OB08G25760"/>
</dbReference>
<evidence type="ECO:0000313" key="1">
    <source>
        <dbReference type="EnsemblPlants" id="OB08G25760.1"/>
    </source>
</evidence>
<reference evidence="1" key="2">
    <citation type="submission" date="2013-04" db="UniProtKB">
        <authorList>
            <consortium name="EnsemblPlants"/>
        </authorList>
    </citation>
    <scope>IDENTIFICATION</scope>
</reference>